<protein>
    <submittedName>
        <fullName evidence="1">Uncharacterized protein</fullName>
    </submittedName>
</protein>
<proteinExistence type="predicted"/>
<accession>A0A5B7EQD2</accession>
<gene>
    <name evidence="1" type="ORF">E2C01_028858</name>
</gene>
<dbReference type="Proteomes" id="UP000324222">
    <property type="component" value="Unassembled WGS sequence"/>
</dbReference>
<reference evidence="1 2" key="1">
    <citation type="submission" date="2019-05" db="EMBL/GenBank/DDBJ databases">
        <title>Another draft genome of Portunus trituberculatus and its Hox gene families provides insights of decapod evolution.</title>
        <authorList>
            <person name="Jeong J.-H."/>
            <person name="Song I."/>
            <person name="Kim S."/>
            <person name="Choi T."/>
            <person name="Kim D."/>
            <person name="Ryu S."/>
            <person name="Kim W."/>
        </authorList>
    </citation>
    <scope>NUCLEOTIDE SEQUENCE [LARGE SCALE GENOMIC DNA]</scope>
    <source>
        <tissue evidence="1">Muscle</tissue>
    </source>
</reference>
<evidence type="ECO:0000313" key="1">
    <source>
        <dbReference type="EMBL" id="MPC35436.1"/>
    </source>
</evidence>
<dbReference type="EMBL" id="VSRR010003275">
    <property type="protein sequence ID" value="MPC35436.1"/>
    <property type="molecule type" value="Genomic_DNA"/>
</dbReference>
<name>A0A5B7EQD2_PORTR</name>
<organism evidence="1 2">
    <name type="scientific">Portunus trituberculatus</name>
    <name type="common">Swimming crab</name>
    <name type="synonym">Neptunus trituberculatus</name>
    <dbReference type="NCBI Taxonomy" id="210409"/>
    <lineage>
        <taxon>Eukaryota</taxon>
        <taxon>Metazoa</taxon>
        <taxon>Ecdysozoa</taxon>
        <taxon>Arthropoda</taxon>
        <taxon>Crustacea</taxon>
        <taxon>Multicrustacea</taxon>
        <taxon>Malacostraca</taxon>
        <taxon>Eumalacostraca</taxon>
        <taxon>Eucarida</taxon>
        <taxon>Decapoda</taxon>
        <taxon>Pleocyemata</taxon>
        <taxon>Brachyura</taxon>
        <taxon>Eubrachyura</taxon>
        <taxon>Portunoidea</taxon>
        <taxon>Portunidae</taxon>
        <taxon>Portuninae</taxon>
        <taxon>Portunus</taxon>
    </lineage>
</organism>
<sequence length="145" mass="16891">MRKSIEAAEMWFTSRMLRMAWMARLTTERAMERAGFSDHDPRLLLSVFHLPLADPIIPRKFDNRLPLHIISWTSFDKRATLEAYELRHHPQIEAFVVHLHHAVAPALSGYVSYIHHVRNGLLTYAHSSVPYKLLRCSTEPDTTFQ</sequence>
<keyword evidence="2" id="KW-1185">Reference proteome</keyword>
<dbReference type="AlphaFoldDB" id="A0A5B7EQD2"/>
<comment type="caution">
    <text evidence="1">The sequence shown here is derived from an EMBL/GenBank/DDBJ whole genome shotgun (WGS) entry which is preliminary data.</text>
</comment>
<evidence type="ECO:0000313" key="2">
    <source>
        <dbReference type="Proteomes" id="UP000324222"/>
    </source>
</evidence>